<dbReference type="Proteomes" id="UP000075816">
    <property type="component" value="Unassembled WGS sequence"/>
</dbReference>
<accession>A0A162J629</accession>
<dbReference type="GO" id="GO:0004520">
    <property type="term" value="F:DNA endonuclease activity"/>
    <property type="evidence" value="ECO:0007669"/>
    <property type="project" value="InterPro"/>
</dbReference>
<keyword evidence="5" id="KW-0233">DNA recombination</keyword>
<sequence length="194" mass="22192">MPTSKELLAIENAKKNFKEKQANEEKNLQNNCVIGIDLSKSCPGIAIMDTQTKKLIYLDNYPNTKTTHKTDHERNIEIVTWLDRICNTFHPKTAIIESAHISSFTIKSAIPLLKLHGLIDECLLARGMEIFEISPSSSRAFLKIKPNKKETAFEWVKKKFPEAELNSFKKDNDKSDAIILVLNFFNKTKLKEVK</sequence>
<reference evidence="7 8" key="1">
    <citation type="submission" date="2016-03" db="EMBL/GenBank/DDBJ databases">
        <title>Comparative genomics of human isolates of Fusobacterium necrophorum.</title>
        <authorList>
            <person name="Jensen A."/>
            <person name="Bank S."/>
            <person name="Andersen P.S."/>
            <person name="Kristensen L.H."/>
            <person name="Prag J."/>
        </authorList>
    </citation>
    <scope>NUCLEOTIDE SEQUENCE [LARGE SCALE GENOMIC DNA]</scope>
    <source>
        <strain evidence="7 8">LS_1264</strain>
    </source>
</reference>
<dbReference type="Pfam" id="PF02075">
    <property type="entry name" value="RuvC"/>
    <property type="match status" value="1"/>
</dbReference>
<keyword evidence="3" id="KW-0460">Magnesium</keyword>
<evidence type="ECO:0000256" key="5">
    <source>
        <dbReference type="ARBA" id="ARBA00023172"/>
    </source>
</evidence>
<comment type="caution">
    <text evidence="7">The sequence shown here is derived from an EMBL/GenBank/DDBJ whole genome shotgun (WGS) entry which is preliminary data.</text>
</comment>
<keyword evidence="4" id="KW-0238">DNA-binding</keyword>
<dbReference type="AlphaFoldDB" id="A0A162J629"/>
<dbReference type="EMBL" id="LVEA01000001">
    <property type="protein sequence ID" value="KYL05201.1"/>
    <property type="molecule type" value="Genomic_DNA"/>
</dbReference>
<dbReference type="InterPro" id="IPR036397">
    <property type="entry name" value="RNaseH_sf"/>
</dbReference>
<evidence type="ECO:0000256" key="4">
    <source>
        <dbReference type="ARBA" id="ARBA00023125"/>
    </source>
</evidence>
<dbReference type="GO" id="GO:0006281">
    <property type="term" value="P:DNA repair"/>
    <property type="evidence" value="ECO:0007669"/>
    <property type="project" value="UniProtKB-KW"/>
</dbReference>
<dbReference type="GO" id="GO:0006310">
    <property type="term" value="P:DNA recombination"/>
    <property type="evidence" value="ECO:0007669"/>
    <property type="project" value="UniProtKB-KW"/>
</dbReference>
<dbReference type="InterPro" id="IPR002176">
    <property type="entry name" value="X-over_junc_endoDNase_RuvC"/>
</dbReference>
<dbReference type="GO" id="GO:0003677">
    <property type="term" value="F:DNA binding"/>
    <property type="evidence" value="ECO:0007669"/>
    <property type="project" value="UniProtKB-KW"/>
</dbReference>
<evidence type="ECO:0000313" key="7">
    <source>
        <dbReference type="EMBL" id="KYL05201.1"/>
    </source>
</evidence>
<evidence type="ECO:0000256" key="3">
    <source>
        <dbReference type="ARBA" id="ARBA00022842"/>
    </source>
</evidence>
<dbReference type="Gene3D" id="3.30.420.10">
    <property type="entry name" value="Ribonuclease H-like superfamily/Ribonuclease H"/>
    <property type="match status" value="1"/>
</dbReference>
<name>A0A162J629_9FUSO</name>
<keyword evidence="6" id="KW-0234">DNA repair</keyword>
<gene>
    <name evidence="7" type="ORF">A2J07_00265</name>
</gene>
<proteinExistence type="inferred from homology"/>
<evidence type="ECO:0000256" key="6">
    <source>
        <dbReference type="ARBA" id="ARBA00023204"/>
    </source>
</evidence>
<organism evidence="7 8">
    <name type="scientific">Fusobacterium necrophorum subsp. funduliforme</name>
    <dbReference type="NCBI Taxonomy" id="143387"/>
    <lineage>
        <taxon>Bacteria</taxon>
        <taxon>Fusobacteriati</taxon>
        <taxon>Fusobacteriota</taxon>
        <taxon>Fusobacteriia</taxon>
        <taxon>Fusobacteriales</taxon>
        <taxon>Fusobacteriaceae</taxon>
        <taxon>Fusobacterium</taxon>
    </lineage>
</organism>
<evidence type="ECO:0000256" key="1">
    <source>
        <dbReference type="ARBA" id="ARBA00009518"/>
    </source>
</evidence>
<evidence type="ECO:0000313" key="8">
    <source>
        <dbReference type="Proteomes" id="UP000075816"/>
    </source>
</evidence>
<dbReference type="InterPro" id="IPR012337">
    <property type="entry name" value="RNaseH-like_sf"/>
</dbReference>
<evidence type="ECO:0000256" key="2">
    <source>
        <dbReference type="ARBA" id="ARBA00022763"/>
    </source>
</evidence>
<protein>
    <submittedName>
        <fullName evidence="7">Uncharacterized protein</fullName>
    </submittedName>
</protein>
<dbReference type="SUPFAM" id="SSF53098">
    <property type="entry name" value="Ribonuclease H-like"/>
    <property type="match status" value="1"/>
</dbReference>
<keyword evidence="2" id="KW-0227">DNA damage</keyword>
<comment type="similarity">
    <text evidence="1">Belongs to the RuvC family.</text>
</comment>